<proteinExistence type="predicted"/>
<dbReference type="SUPFAM" id="SSF52833">
    <property type="entry name" value="Thioredoxin-like"/>
    <property type="match status" value="1"/>
</dbReference>
<dbReference type="InterPro" id="IPR036249">
    <property type="entry name" value="Thioredoxin-like_sf"/>
</dbReference>
<dbReference type="Gene3D" id="3.40.30.10">
    <property type="entry name" value="Glutaredoxin"/>
    <property type="match status" value="1"/>
</dbReference>
<name>A0A380E2X6_STAAU</name>
<dbReference type="EC" id="1.11.1.-" evidence="1"/>
<dbReference type="EC" id="1.11.1.15" evidence="1"/>
<dbReference type="Proteomes" id="UP000254502">
    <property type="component" value="Unassembled WGS sequence"/>
</dbReference>
<keyword evidence="1" id="KW-0575">Peroxidase</keyword>
<dbReference type="EMBL" id="UHAQ01000004">
    <property type="protein sequence ID" value="SUK95398.1"/>
    <property type="molecule type" value="Genomic_DNA"/>
</dbReference>
<evidence type="ECO:0000313" key="1">
    <source>
        <dbReference type="EMBL" id="SUK95398.1"/>
    </source>
</evidence>
<accession>A0A380E2X6</accession>
<dbReference type="AlphaFoldDB" id="A0A380E2X6"/>
<reference evidence="1 2" key="1">
    <citation type="submission" date="2018-06" db="EMBL/GenBank/DDBJ databases">
        <authorList>
            <consortium name="Pathogen Informatics"/>
            <person name="Doyle S."/>
        </authorList>
    </citation>
    <scope>NUCLEOTIDE SEQUENCE [LARGE SCALE GENOMIC DNA]</scope>
    <source>
        <strain evidence="1 2">NCTC5664</strain>
    </source>
</reference>
<dbReference type="GO" id="GO:0004601">
    <property type="term" value="F:peroxidase activity"/>
    <property type="evidence" value="ECO:0007669"/>
    <property type="project" value="UniProtKB-KW"/>
</dbReference>
<evidence type="ECO:0000313" key="2">
    <source>
        <dbReference type="Proteomes" id="UP000254502"/>
    </source>
</evidence>
<gene>
    <name evidence="1" type="primary">tpx_2</name>
    <name evidence="1" type="ORF">NCTC5664_03729</name>
</gene>
<sequence>MTEITFKGGPIHLKGQQINEGDFAPDFTVLDNDLNQVTLADYAGKRN</sequence>
<organism evidence="1 2">
    <name type="scientific">Staphylococcus aureus</name>
    <dbReference type="NCBI Taxonomy" id="1280"/>
    <lineage>
        <taxon>Bacteria</taxon>
        <taxon>Bacillati</taxon>
        <taxon>Bacillota</taxon>
        <taxon>Bacilli</taxon>
        <taxon>Bacillales</taxon>
        <taxon>Staphylococcaceae</taxon>
        <taxon>Staphylococcus</taxon>
    </lineage>
</organism>
<keyword evidence="1" id="KW-0560">Oxidoreductase</keyword>
<protein>
    <submittedName>
        <fullName evidence="1">Thioredoxin peroxidase</fullName>
        <ecNumber evidence="1">1.11.1.-</ecNumber>
        <ecNumber evidence="1">1.11.1.15</ecNumber>
    </submittedName>
</protein>